<evidence type="ECO:0000313" key="3">
    <source>
        <dbReference type="Proteomes" id="UP000773462"/>
    </source>
</evidence>
<reference evidence="2 3" key="1">
    <citation type="submission" date="2021-03" db="EMBL/GenBank/DDBJ databases">
        <title>Genomic Encyclopedia of Type Strains, Phase IV (KMG-IV): sequencing the most valuable type-strain genomes for metagenomic binning, comparative biology and taxonomic classification.</title>
        <authorList>
            <person name="Goeker M."/>
        </authorList>
    </citation>
    <scope>NUCLEOTIDE SEQUENCE [LARGE SCALE GENOMIC DNA]</scope>
    <source>
        <strain evidence="2 3">DSM 101953</strain>
    </source>
</reference>
<gene>
    <name evidence="2" type="ORF">J2Z70_000541</name>
</gene>
<dbReference type="EMBL" id="JAGGLV010000001">
    <property type="protein sequence ID" value="MBP2110402.1"/>
    <property type="molecule type" value="Genomic_DNA"/>
</dbReference>
<organism evidence="2 3">
    <name type="scientific">Paenibacillus silagei</name>
    <dbReference type="NCBI Taxonomy" id="1670801"/>
    <lineage>
        <taxon>Bacteria</taxon>
        <taxon>Bacillati</taxon>
        <taxon>Bacillota</taxon>
        <taxon>Bacilli</taxon>
        <taxon>Bacillales</taxon>
        <taxon>Paenibacillaceae</taxon>
        <taxon>Paenibacillus</taxon>
    </lineage>
</organism>
<accession>A0ABS4NK22</accession>
<protein>
    <recommendedName>
        <fullName evidence="1">DUF7832 domain-containing protein</fullName>
    </recommendedName>
</protein>
<name>A0ABS4NK22_9BACL</name>
<feature type="domain" description="DUF7832" evidence="1">
    <location>
        <begin position="2"/>
        <end position="115"/>
    </location>
</feature>
<sequence>MAYDRIDWHSGGDYPADLPEENGGIHIGMFLAWALGRGMAGEIHLEESAEALKRLKRRELTGLEYLLEYCDGKFWDEDLDERGNAFAADYYDGQSAFAAQYGRYLNDYCEVFNRLAAEQGHEYPSIYHVENSWENYDRLKPMLDDRFAQWEVWSESPSNRKLDPKAQFLQACQQTGQQFIQAEGFKSNKAGTVWKKTAADKDTVFELSFQPQSYNTRTDVRMTVNLRIASKSVKKWLAGQTGRGDDTVLFGSLRRPQKSSSAIVWQVAPSQLDSSRQEIGQLIGERVLPLFELFADRPRALEQLAACGAGFPGICDAESSPLAYLLCFGTQEQAQRFFTNYFNSRPSPWRRNIHQTYKRLQEGESWDYSAYVRENDVKLAFKNGLVIP</sequence>
<dbReference type="Proteomes" id="UP000773462">
    <property type="component" value="Unassembled WGS sequence"/>
</dbReference>
<dbReference type="InterPro" id="IPR057154">
    <property type="entry name" value="DUF7832"/>
</dbReference>
<comment type="caution">
    <text evidence="2">The sequence shown here is derived from an EMBL/GenBank/DDBJ whole genome shotgun (WGS) entry which is preliminary data.</text>
</comment>
<evidence type="ECO:0000313" key="2">
    <source>
        <dbReference type="EMBL" id="MBP2110402.1"/>
    </source>
</evidence>
<proteinExistence type="predicted"/>
<keyword evidence="3" id="KW-1185">Reference proteome</keyword>
<evidence type="ECO:0000259" key="1">
    <source>
        <dbReference type="Pfam" id="PF25191"/>
    </source>
</evidence>
<dbReference type="RefSeq" id="WP_209868984.1">
    <property type="nucleotide sequence ID" value="NZ_JAGGLV010000001.1"/>
</dbReference>
<dbReference type="Pfam" id="PF25191">
    <property type="entry name" value="DUF7832"/>
    <property type="match status" value="1"/>
</dbReference>